<dbReference type="OrthoDB" id="25826at2759"/>
<comment type="cofactor">
    <cofactor evidence="1">
        <name>FMN</name>
        <dbReference type="ChEBI" id="CHEBI:58210"/>
    </cofactor>
</comment>
<evidence type="ECO:0000256" key="2">
    <source>
        <dbReference type="ARBA" id="ARBA00013087"/>
    </source>
</evidence>
<dbReference type="CDD" id="cd02809">
    <property type="entry name" value="alpha_hydroxyacid_oxid_FMN"/>
    <property type="match status" value="1"/>
</dbReference>
<dbReference type="KEGG" id="pvp:105296371"/>
<evidence type="ECO:0000259" key="10">
    <source>
        <dbReference type="PROSITE" id="PS51349"/>
    </source>
</evidence>
<dbReference type="Gene3D" id="3.20.20.70">
    <property type="entry name" value="Aldolase class I"/>
    <property type="match status" value="1"/>
</dbReference>
<feature type="binding site" evidence="9">
    <location>
        <position position="168"/>
    </location>
    <ligand>
        <name>FMN</name>
        <dbReference type="ChEBI" id="CHEBI:58210"/>
    </ligand>
</feature>
<dbReference type="GO" id="GO:0005782">
    <property type="term" value="C:peroxisomal matrix"/>
    <property type="evidence" value="ECO:0007669"/>
    <property type="project" value="TreeGrafter"/>
</dbReference>
<evidence type="ECO:0000313" key="12">
    <source>
        <dbReference type="RefSeq" id="XP_023391138.1"/>
    </source>
</evidence>
<evidence type="ECO:0000256" key="6">
    <source>
        <dbReference type="ARBA" id="ARBA00029325"/>
    </source>
</evidence>
<comment type="catalytic activity">
    <reaction evidence="7">
        <text>2-hydroxyoctanoate + O2 = 2-oxooctanoate + H2O2</text>
        <dbReference type="Rhea" id="RHEA:67940"/>
        <dbReference type="ChEBI" id="CHEBI:15379"/>
        <dbReference type="ChEBI" id="CHEBI:16240"/>
        <dbReference type="ChEBI" id="CHEBI:133514"/>
        <dbReference type="ChEBI" id="CHEBI:176689"/>
    </reaction>
    <physiologicalReaction direction="left-to-right" evidence="7">
        <dbReference type="Rhea" id="RHEA:67941"/>
    </physiologicalReaction>
</comment>
<feature type="binding site" evidence="9">
    <location>
        <begin position="314"/>
        <end position="315"/>
    </location>
    <ligand>
        <name>FMN</name>
        <dbReference type="ChEBI" id="CHEBI:58210"/>
    </ligand>
</feature>
<feature type="binding site" evidence="9">
    <location>
        <position position="36"/>
    </location>
    <ligand>
        <name>glyoxylate</name>
        <dbReference type="ChEBI" id="CHEBI:36655"/>
    </ligand>
</feature>
<keyword evidence="4" id="KW-0560">Oxidoreductase</keyword>
<accession>A0A6P6CV10</accession>
<name>A0A6P6CV10_PTEVA</name>
<feature type="binding site" evidence="9">
    <location>
        <position position="142"/>
    </location>
    <ligand>
        <name>glyoxylate</name>
        <dbReference type="ChEBI" id="CHEBI:36655"/>
    </ligand>
</feature>
<organism evidence="11 12">
    <name type="scientific">Pteropus vampyrus</name>
    <name type="common">Large flying fox</name>
    <dbReference type="NCBI Taxonomy" id="132908"/>
    <lineage>
        <taxon>Eukaryota</taxon>
        <taxon>Metazoa</taxon>
        <taxon>Chordata</taxon>
        <taxon>Craniata</taxon>
        <taxon>Vertebrata</taxon>
        <taxon>Euteleostomi</taxon>
        <taxon>Mammalia</taxon>
        <taxon>Eutheria</taxon>
        <taxon>Laurasiatheria</taxon>
        <taxon>Chiroptera</taxon>
        <taxon>Yinpterochiroptera</taxon>
        <taxon>Pteropodoidea</taxon>
        <taxon>Pteropodidae</taxon>
        <taxon>Pteropodinae</taxon>
        <taxon>Pteropus</taxon>
    </lineage>
</organism>
<evidence type="ECO:0000256" key="8">
    <source>
        <dbReference type="PIRSR" id="PIRSR000138-1"/>
    </source>
</evidence>
<evidence type="ECO:0000256" key="9">
    <source>
        <dbReference type="PIRSR" id="PIRSR000138-2"/>
    </source>
</evidence>
<feature type="active site" description="Proton acceptor" evidence="8">
    <location>
        <position position="260"/>
    </location>
</feature>
<evidence type="ECO:0000256" key="1">
    <source>
        <dbReference type="ARBA" id="ARBA00001917"/>
    </source>
</evidence>
<gene>
    <name evidence="12" type="primary">HAO2</name>
</gene>
<dbReference type="SUPFAM" id="SSF51395">
    <property type="entry name" value="FMN-linked oxidoreductases"/>
    <property type="match status" value="1"/>
</dbReference>
<dbReference type="PANTHER" id="PTHR10578:SF149">
    <property type="entry name" value="2-HYDROXYACID OXIDASE 2"/>
    <property type="match status" value="1"/>
</dbReference>
<dbReference type="GeneID" id="105296371"/>
<dbReference type="GO" id="GO:0001561">
    <property type="term" value="P:fatty acid alpha-oxidation"/>
    <property type="evidence" value="ECO:0007669"/>
    <property type="project" value="TreeGrafter"/>
</dbReference>
<dbReference type="Proteomes" id="UP000515202">
    <property type="component" value="Unplaced"/>
</dbReference>
<dbReference type="PANTHER" id="PTHR10578">
    <property type="entry name" value="S -2-HYDROXY-ACID OXIDASE-RELATED"/>
    <property type="match status" value="1"/>
</dbReference>
<dbReference type="GO" id="GO:0010181">
    <property type="term" value="F:FMN binding"/>
    <property type="evidence" value="ECO:0007669"/>
    <property type="project" value="InterPro"/>
</dbReference>
<keyword evidence="9" id="KW-0285">Flavoprotein</keyword>
<sequence length="378" mass="41988">MTDLLSVYRGPEMPMVCVTDFEAHARELLCKSTWDYIEGGADDDFTRDDNIAAFKKFRLRPRYLRDVSQVDTRTTVQGQEISAPICISPTSFHCLAWPDGEMSTARAAQAAGICYITSTYASCTLEDIVAAAPRGLRWFQLYVQTDRQLTQQLIQRAESLGFKALVITVDVPKTGNRRQNIRNQLDLKKMLMLKDLRSPKEGNSALRLQMSLIDSSFCWNDLSWIQSITRLPIILKGILTKEDAELALKHKVDGIIVSNHGGRQLDGVPASVDALPEVVAAVKGSMEVYMDGGIRTGNDVLKALALGAKCVFLGRPILWGLAYKGEHGVEEVLNMLKDEFHTSMALSVSSSAAPGLTGERAGKTHPRRRFEIRHELHL</sequence>
<comment type="similarity">
    <text evidence="5">Belongs to the FMN-dependent alpha-hydroxy acid dehydrogenase family.</text>
</comment>
<dbReference type="PROSITE" id="PS51349">
    <property type="entry name" value="FMN_HYDROXY_ACID_DH_2"/>
    <property type="match status" value="1"/>
</dbReference>
<dbReference type="InterPro" id="IPR037396">
    <property type="entry name" value="FMN_HAD"/>
</dbReference>
<reference evidence="12" key="1">
    <citation type="submission" date="2025-08" db="UniProtKB">
        <authorList>
            <consortium name="RefSeq"/>
        </authorList>
    </citation>
    <scope>IDENTIFICATION</scope>
    <source>
        <tissue evidence="12">Kidney</tissue>
    </source>
</reference>
<dbReference type="Pfam" id="PF01070">
    <property type="entry name" value="FMN_dh"/>
    <property type="match status" value="1"/>
</dbReference>
<dbReference type="InterPro" id="IPR008259">
    <property type="entry name" value="FMN_hydac_DH_AS"/>
</dbReference>
<dbReference type="GO" id="GO:0003973">
    <property type="term" value="F:(S)-2-hydroxy-acid oxidase activity"/>
    <property type="evidence" value="ECO:0007669"/>
    <property type="project" value="UniProtKB-EC"/>
</dbReference>
<dbReference type="PROSITE" id="PS00557">
    <property type="entry name" value="FMN_HYDROXY_ACID_DH_1"/>
    <property type="match status" value="1"/>
</dbReference>
<feature type="domain" description="FMN hydroxy acid dehydrogenase" evidence="10">
    <location>
        <begin position="10"/>
        <end position="365"/>
    </location>
</feature>
<evidence type="ECO:0000256" key="7">
    <source>
        <dbReference type="ARBA" id="ARBA00029327"/>
    </source>
</evidence>
<dbReference type="InterPro" id="IPR000262">
    <property type="entry name" value="FMN-dep_DH"/>
</dbReference>
<dbReference type="FunFam" id="3.20.20.70:FF:000056">
    <property type="entry name" value="hydroxyacid oxidase 2"/>
    <property type="match status" value="1"/>
</dbReference>
<feature type="binding site" evidence="9">
    <location>
        <position position="260"/>
    </location>
    <ligand>
        <name>glyoxylate</name>
        <dbReference type="ChEBI" id="CHEBI:36655"/>
    </ligand>
</feature>
<dbReference type="InterPro" id="IPR012133">
    <property type="entry name" value="Alpha-hydoxy_acid_DH_FMN"/>
</dbReference>
<protein>
    <recommendedName>
        <fullName evidence="2">(S)-2-hydroxy-acid oxidase</fullName>
        <ecNumber evidence="2">1.1.3.15</ecNumber>
    </recommendedName>
</protein>
<dbReference type="EC" id="1.1.3.15" evidence="2"/>
<feature type="binding site" evidence="9">
    <location>
        <begin position="291"/>
        <end position="295"/>
    </location>
    <ligand>
        <name>FMN</name>
        <dbReference type="ChEBI" id="CHEBI:58210"/>
    </ligand>
</feature>
<comment type="catalytic activity">
    <reaction evidence="6">
        <text>a (2S)-2-hydroxycarboxylate + O2 = a 2-oxocarboxylate + H2O2</text>
        <dbReference type="Rhea" id="RHEA:16789"/>
        <dbReference type="ChEBI" id="CHEBI:15379"/>
        <dbReference type="ChEBI" id="CHEBI:16240"/>
        <dbReference type="ChEBI" id="CHEBI:35179"/>
        <dbReference type="ChEBI" id="CHEBI:58123"/>
        <dbReference type="EC" id="1.1.3.15"/>
    </reaction>
    <physiologicalReaction direction="left-to-right" evidence="6">
        <dbReference type="Rhea" id="RHEA:16790"/>
    </physiologicalReaction>
</comment>
<dbReference type="InterPro" id="IPR013785">
    <property type="entry name" value="Aldolase_TIM"/>
</dbReference>
<dbReference type="PIRSF" id="PIRSF000138">
    <property type="entry name" value="Al-hdrx_acd_dh"/>
    <property type="match status" value="1"/>
</dbReference>
<evidence type="ECO:0000256" key="4">
    <source>
        <dbReference type="ARBA" id="ARBA00023002"/>
    </source>
</evidence>
<feature type="binding site" evidence="9">
    <location>
        <position position="236"/>
    </location>
    <ligand>
        <name>FMN</name>
        <dbReference type="ChEBI" id="CHEBI:58210"/>
    </ligand>
</feature>
<feature type="binding site" evidence="9">
    <location>
        <position position="263"/>
    </location>
    <ligand>
        <name>glyoxylate</name>
        <dbReference type="ChEBI" id="CHEBI:36655"/>
    </ligand>
</feature>
<feature type="binding site" evidence="9">
    <location>
        <position position="177"/>
    </location>
    <ligand>
        <name>glyoxylate</name>
        <dbReference type="ChEBI" id="CHEBI:36655"/>
    </ligand>
</feature>
<evidence type="ECO:0000313" key="11">
    <source>
        <dbReference type="Proteomes" id="UP000515202"/>
    </source>
</evidence>
<dbReference type="CTD" id="51179"/>
<feature type="binding site" evidence="9">
    <location>
        <position position="258"/>
    </location>
    <ligand>
        <name>FMN</name>
        <dbReference type="ChEBI" id="CHEBI:58210"/>
    </ligand>
</feature>
<keyword evidence="11" id="KW-1185">Reference proteome</keyword>
<dbReference type="RefSeq" id="XP_023391138.1">
    <property type="nucleotide sequence ID" value="XM_023535370.1"/>
</dbReference>
<feature type="binding site" evidence="9">
    <location>
        <position position="140"/>
    </location>
    <ligand>
        <name>FMN</name>
        <dbReference type="ChEBI" id="CHEBI:58210"/>
    </ligand>
</feature>
<keyword evidence="3 9" id="KW-0288">FMN</keyword>
<dbReference type="AlphaFoldDB" id="A0A6P6CV10"/>
<evidence type="ECO:0000256" key="3">
    <source>
        <dbReference type="ARBA" id="ARBA00022643"/>
    </source>
</evidence>
<proteinExistence type="inferred from homology"/>
<feature type="binding site" evidence="9">
    <location>
        <position position="118"/>
    </location>
    <ligand>
        <name>FMN</name>
        <dbReference type="ChEBI" id="CHEBI:58210"/>
    </ligand>
</feature>
<evidence type="ECO:0000256" key="5">
    <source>
        <dbReference type="ARBA" id="ARBA00024042"/>
    </source>
</evidence>